<evidence type="ECO:0000313" key="8">
    <source>
        <dbReference type="EMBL" id="GHC89621.1"/>
    </source>
</evidence>
<dbReference type="InterPro" id="IPR003481">
    <property type="entry name" value="FliD_N"/>
</dbReference>
<dbReference type="PANTHER" id="PTHR30288">
    <property type="entry name" value="FLAGELLAR CAP/ASSEMBLY PROTEIN FLID"/>
    <property type="match status" value="1"/>
</dbReference>
<dbReference type="PANTHER" id="PTHR30288:SF0">
    <property type="entry name" value="FLAGELLAR HOOK-ASSOCIATED PROTEIN 2"/>
    <property type="match status" value="1"/>
</dbReference>
<keyword evidence="5" id="KW-0964">Secreted</keyword>
<dbReference type="EMBL" id="BMYK01000012">
    <property type="protein sequence ID" value="GHC89621.1"/>
    <property type="molecule type" value="Genomic_DNA"/>
</dbReference>
<accession>A0ABQ3G4R0</accession>
<sequence length="486" mass="50545">MRFRREEIGMAITSVGIGSGLEVEDIISKLVALEKKPLEGLQAKAEKIQTKVSSYGEIKSLVSTLQDAVSKLTLDSGWNTLAVKSSKESAVSVSVTGIAAATSFSVGVQKLAQSQSTVSTAISAGGTIGSGQLTLEIGSWNAGVFTAGTAAAVNVTVGATDTLAQVAAKINDSGAGVVATVLSDASGDRLMLRSKETGAVSGFRITTADDDGNNADNAGLSRLAFDLAQPTVGMAANSYQAAQDAVATINGITVTSAKNQLVNAVPGLTISLNEVTPAGADALITTTVDKEAMTKNIQEFVDAYNAVNTLLATSTKYDSETKTAGDLQGDGTAVGLRNSLRSVLATNGMTGNVFNSLSDIGITMGRDGNLTVNGAKLSTSLDDLENVKKLFIQRNADGTATGLAARMKSYTGEVLSFDGLLNNKTDALARESDRNLSEQDKVNDRATLAEARLRKTYTALDVKMGTLQALANYMDQQVSQWNKKND</sequence>
<name>A0ABQ3G4R0_9BURK</name>
<keyword evidence="8" id="KW-0969">Cilium</keyword>
<dbReference type="Proteomes" id="UP000626210">
    <property type="component" value="Unassembled WGS sequence"/>
</dbReference>
<dbReference type="Pfam" id="PF07195">
    <property type="entry name" value="FliD_C"/>
    <property type="match status" value="1"/>
</dbReference>
<evidence type="ECO:0000256" key="1">
    <source>
        <dbReference type="ARBA" id="ARBA00009764"/>
    </source>
</evidence>
<proteinExistence type="inferred from homology"/>
<evidence type="ECO:0000256" key="2">
    <source>
        <dbReference type="ARBA" id="ARBA00011255"/>
    </source>
</evidence>
<dbReference type="Pfam" id="PF07196">
    <property type="entry name" value="Flagellin_IN"/>
    <property type="match status" value="1"/>
</dbReference>
<organism evidence="8 9">
    <name type="scientific">Pseudorhodoferax aquiterrae</name>
    <dbReference type="NCBI Taxonomy" id="747304"/>
    <lineage>
        <taxon>Bacteria</taxon>
        <taxon>Pseudomonadati</taxon>
        <taxon>Pseudomonadota</taxon>
        <taxon>Betaproteobacteria</taxon>
        <taxon>Burkholderiales</taxon>
        <taxon>Comamonadaceae</taxon>
    </lineage>
</organism>
<evidence type="ECO:0000259" key="6">
    <source>
        <dbReference type="Pfam" id="PF02465"/>
    </source>
</evidence>
<evidence type="ECO:0000313" key="9">
    <source>
        <dbReference type="Proteomes" id="UP000626210"/>
    </source>
</evidence>
<feature type="domain" description="Flagellar hook-associated protein 2 N-terminal" evidence="6">
    <location>
        <begin position="19"/>
        <end position="115"/>
    </location>
</feature>
<evidence type="ECO:0000256" key="4">
    <source>
        <dbReference type="ARBA" id="ARBA00023143"/>
    </source>
</evidence>
<keyword evidence="3" id="KW-0175">Coiled coil</keyword>
<dbReference type="Pfam" id="PF02465">
    <property type="entry name" value="FliD_N"/>
    <property type="match status" value="1"/>
</dbReference>
<evidence type="ECO:0000256" key="5">
    <source>
        <dbReference type="RuleBase" id="RU362066"/>
    </source>
</evidence>
<protein>
    <recommendedName>
        <fullName evidence="5">Flagellar hook-associated protein 2</fullName>
        <shortName evidence="5">HAP2</shortName>
    </recommendedName>
    <alternativeName>
        <fullName evidence="5">Flagellar cap protein</fullName>
    </alternativeName>
</protein>
<comment type="similarity">
    <text evidence="1 5">Belongs to the FliD family.</text>
</comment>
<keyword evidence="4 5" id="KW-0975">Bacterial flagellum</keyword>
<comment type="caution">
    <text evidence="8">The sequence shown here is derived from an EMBL/GenBank/DDBJ whole genome shotgun (WGS) entry which is preliminary data.</text>
</comment>
<evidence type="ECO:0000256" key="3">
    <source>
        <dbReference type="ARBA" id="ARBA00023054"/>
    </source>
</evidence>
<keyword evidence="8" id="KW-0966">Cell projection</keyword>
<keyword evidence="8" id="KW-0282">Flagellum</keyword>
<comment type="function">
    <text evidence="5">Required for morphogenesis and for the elongation of the flagellar filament by facilitating polymerization of the flagellin monomers at the tip of growing filament. Forms a capping structure, which prevents flagellin subunits (transported through the central channel of the flagellum) from leaking out without polymerization at the distal end.</text>
</comment>
<keyword evidence="9" id="KW-1185">Reference proteome</keyword>
<gene>
    <name evidence="8" type="primary">fliD</name>
    <name evidence="8" type="ORF">GCM10007320_37480</name>
</gene>
<feature type="domain" description="Flagellar hook-associated protein 2 C-terminal" evidence="7">
    <location>
        <begin position="242"/>
        <end position="468"/>
    </location>
</feature>
<evidence type="ECO:0000259" key="7">
    <source>
        <dbReference type="Pfam" id="PF07195"/>
    </source>
</evidence>
<reference evidence="9" key="1">
    <citation type="journal article" date="2019" name="Int. J. Syst. Evol. Microbiol.">
        <title>The Global Catalogue of Microorganisms (GCM) 10K type strain sequencing project: providing services to taxonomists for standard genome sequencing and annotation.</title>
        <authorList>
            <consortium name="The Broad Institute Genomics Platform"/>
            <consortium name="The Broad Institute Genome Sequencing Center for Infectious Disease"/>
            <person name="Wu L."/>
            <person name="Ma J."/>
        </authorList>
    </citation>
    <scope>NUCLEOTIDE SEQUENCE [LARGE SCALE GENOMIC DNA]</scope>
    <source>
        <strain evidence="9">KCTC 23314</strain>
    </source>
</reference>
<comment type="subunit">
    <text evidence="2 5">Homopentamer.</text>
</comment>
<dbReference type="InterPro" id="IPR010810">
    <property type="entry name" value="Flagellin_hook_IN_motif"/>
</dbReference>
<comment type="subcellular location">
    <subcellularLocation>
        <location evidence="5">Secreted</location>
    </subcellularLocation>
    <subcellularLocation>
        <location evidence="5">Bacterial flagellum</location>
    </subcellularLocation>
</comment>
<dbReference type="InterPro" id="IPR040026">
    <property type="entry name" value="FliD"/>
</dbReference>
<dbReference type="InterPro" id="IPR010809">
    <property type="entry name" value="FliD_C"/>
</dbReference>